<dbReference type="AlphaFoldDB" id="A0A6G0WRX7"/>
<evidence type="ECO:0000256" key="1">
    <source>
        <dbReference type="SAM" id="MobiDB-lite"/>
    </source>
</evidence>
<evidence type="ECO:0008006" key="4">
    <source>
        <dbReference type="Google" id="ProtNLM"/>
    </source>
</evidence>
<sequence length="284" mass="31842">MFEFDLVKSAHFSNIMLAVIERGLYARQPPRDKLSPSERALPSHVVNLAGIRPTSEVRRRQLVMAQRRSREKSRQLKLLVATKEHLAKEVETLQAQHKAHVTAYHASLARRFLDYLAFYAHGMPSIATPSQVKMEADLFSDAAPRRWLEWASVFPVFRLTVLSSEVLSLDNCSGDLLVRVSMEMIIKAHDKPLSEAKNVLPLTSVDAPVGKRLTIPFIIVAYFDDGKISRIEPEVDIAMATATAGGMPQLLLVANSYKRSNPVEEEKDSPPRKRSKSSVAFILN</sequence>
<dbReference type="Proteomes" id="UP000481153">
    <property type="component" value="Unassembled WGS sequence"/>
</dbReference>
<feature type="region of interest" description="Disordered" evidence="1">
    <location>
        <begin position="261"/>
        <end position="284"/>
    </location>
</feature>
<comment type="caution">
    <text evidence="2">The sequence shown here is derived from an EMBL/GenBank/DDBJ whole genome shotgun (WGS) entry which is preliminary data.</text>
</comment>
<evidence type="ECO:0000313" key="3">
    <source>
        <dbReference type="Proteomes" id="UP000481153"/>
    </source>
</evidence>
<protein>
    <recommendedName>
        <fullName evidence="4">BZIP domain-containing protein</fullName>
    </recommendedName>
</protein>
<keyword evidence="3" id="KW-1185">Reference proteome</keyword>
<evidence type="ECO:0000313" key="2">
    <source>
        <dbReference type="EMBL" id="KAF0730175.1"/>
    </source>
</evidence>
<gene>
    <name evidence="2" type="ORF">Ae201684_012182</name>
</gene>
<proteinExistence type="predicted"/>
<name>A0A6G0WRX7_9STRA</name>
<dbReference type="EMBL" id="VJMJ01000155">
    <property type="protein sequence ID" value="KAF0730175.1"/>
    <property type="molecule type" value="Genomic_DNA"/>
</dbReference>
<organism evidence="2 3">
    <name type="scientific">Aphanomyces euteiches</name>
    <dbReference type="NCBI Taxonomy" id="100861"/>
    <lineage>
        <taxon>Eukaryota</taxon>
        <taxon>Sar</taxon>
        <taxon>Stramenopiles</taxon>
        <taxon>Oomycota</taxon>
        <taxon>Saprolegniomycetes</taxon>
        <taxon>Saprolegniales</taxon>
        <taxon>Verrucalvaceae</taxon>
        <taxon>Aphanomyces</taxon>
    </lineage>
</organism>
<reference evidence="2 3" key="1">
    <citation type="submission" date="2019-07" db="EMBL/GenBank/DDBJ databases">
        <title>Genomics analysis of Aphanomyces spp. identifies a new class of oomycete effector associated with host adaptation.</title>
        <authorList>
            <person name="Gaulin E."/>
        </authorList>
    </citation>
    <scope>NUCLEOTIDE SEQUENCE [LARGE SCALE GENOMIC DNA]</scope>
    <source>
        <strain evidence="2 3">ATCC 201684</strain>
    </source>
</reference>
<dbReference type="VEuPathDB" id="FungiDB:AeMF1_006463"/>
<feature type="compositionally biased region" description="Basic and acidic residues" evidence="1">
    <location>
        <begin position="261"/>
        <end position="271"/>
    </location>
</feature>
<accession>A0A6G0WRX7</accession>